<keyword evidence="1" id="KW-0812">Transmembrane</keyword>
<keyword evidence="3" id="KW-1185">Reference proteome</keyword>
<feature type="transmembrane region" description="Helical" evidence="1">
    <location>
        <begin position="341"/>
        <end position="359"/>
    </location>
</feature>
<reference evidence="3" key="1">
    <citation type="submission" date="2018-04" db="EMBL/GenBank/DDBJ databases">
        <title>Complete genome of Antarctic heterotrophic bacterium Hymenobacter nivis.</title>
        <authorList>
            <person name="Terashima M."/>
        </authorList>
    </citation>
    <scope>NUCLEOTIDE SEQUENCE [LARGE SCALE GENOMIC DNA]</scope>
    <source>
        <strain evidence="3">NBRC 111535</strain>
    </source>
</reference>
<feature type="transmembrane region" description="Helical" evidence="1">
    <location>
        <begin position="138"/>
        <end position="157"/>
    </location>
</feature>
<sequence>MAPLRTTLDDFADSDRVARGLLVIGLLVSVAFVFITKNPYDTGDSIQHYLYARYAPQHPLNLLHSWAKPFFTLVIMGPSQLGYRVLMLFQCGLVAASAWLSYRVARALRVPYAALAILCCYAAPDYFRIQFSGLTEPLFGLVLVGGVALAVAGRPAWSVALVSWLPFVRSEGFILLGLWVLYLGWQRQWRALPLVFLGYAMYSAVGALVLHEPGWVFGRNAYSTLSAYGHGGWGQFAVGLVSLLGWVIGALAVLGGGQLLWRAARRTNWQNPFFRAELLLVYGSAAVFVAAHTLFWVFGLFGSAGLVRVLASLMPLLAIIALRGLSVLCALGRTAAARQRIALGVAALAVVFLFTGLRMEMRWQRDFAIPGDLALAEQAAAWYRQQPGTPARPVVLDHPAIGRALDVDVFDRRARPIASVNGHTSLEQLPVGTLVFWDDWFSTVEGNLPLEMLVTNPHFRQRWAGAQLRQADNPSRGTARLVVFEKVR</sequence>
<feature type="transmembrane region" description="Helical" evidence="1">
    <location>
        <begin position="278"/>
        <end position="301"/>
    </location>
</feature>
<dbReference type="RefSeq" id="WP_109656562.1">
    <property type="nucleotide sequence ID" value="NZ_CP029145.1"/>
</dbReference>
<feature type="transmembrane region" description="Helical" evidence="1">
    <location>
        <begin position="191"/>
        <end position="211"/>
    </location>
</feature>
<feature type="transmembrane region" description="Helical" evidence="1">
    <location>
        <begin position="163"/>
        <end position="184"/>
    </location>
</feature>
<name>A0A2Z3GR13_9BACT</name>
<proteinExistence type="predicted"/>
<feature type="transmembrane region" description="Helical" evidence="1">
    <location>
        <begin position="307"/>
        <end position="329"/>
    </location>
</feature>
<evidence type="ECO:0000313" key="3">
    <source>
        <dbReference type="Proteomes" id="UP000245999"/>
    </source>
</evidence>
<dbReference type="Proteomes" id="UP000245999">
    <property type="component" value="Chromosome"/>
</dbReference>
<dbReference type="AlphaFoldDB" id="A0A2Z3GR13"/>
<dbReference type="OrthoDB" id="1467004at2"/>
<accession>A0A2Z3GR13</accession>
<evidence type="ECO:0000313" key="2">
    <source>
        <dbReference type="EMBL" id="AWM33485.1"/>
    </source>
</evidence>
<organism evidence="2 3">
    <name type="scientific">Hymenobacter nivis</name>
    <dbReference type="NCBI Taxonomy" id="1850093"/>
    <lineage>
        <taxon>Bacteria</taxon>
        <taxon>Pseudomonadati</taxon>
        <taxon>Bacteroidota</taxon>
        <taxon>Cytophagia</taxon>
        <taxon>Cytophagales</taxon>
        <taxon>Hymenobacteraceae</taxon>
        <taxon>Hymenobacter</taxon>
    </lineage>
</organism>
<keyword evidence="1" id="KW-0472">Membrane</keyword>
<feature type="transmembrane region" description="Helical" evidence="1">
    <location>
        <begin position="81"/>
        <end position="102"/>
    </location>
</feature>
<dbReference type="KEGG" id="hnv:DDQ68_12225"/>
<dbReference type="EMBL" id="CP029145">
    <property type="protein sequence ID" value="AWM33485.1"/>
    <property type="molecule type" value="Genomic_DNA"/>
</dbReference>
<keyword evidence="1" id="KW-1133">Transmembrane helix</keyword>
<gene>
    <name evidence="2" type="ORF">DDQ68_12225</name>
</gene>
<evidence type="ECO:0008006" key="4">
    <source>
        <dbReference type="Google" id="ProtNLM"/>
    </source>
</evidence>
<evidence type="ECO:0000256" key="1">
    <source>
        <dbReference type="SAM" id="Phobius"/>
    </source>
</evidence>
<feature type="transmembrane region" description="Helical" evidence="1">
    <location>
        <begin position="231"/>
        <end position="257"/>
    </location>
</feature>
<feature type="transmembrane region" description="Helical" evidence="1">
    <location>
        <begin position="17"/>
        <end position="35"/>
    </location>
</feature>
<protein>
    <recommendedName>
        <fullName evidence="4">Glycosyltransferase RgtA/B/C/D-like domain-containing protein</fullName>
    </recommendedName>
</protein>